<dbReference type="InParanoid" id="A0A2K1J8S9"/>
<reference evidence="2" key="3">
    <citation type="submission" date="2020-12" db="UniProtKB">
        <authorList>
            <consortium name="EnsemblPlants"/>
        </authorList>
    </citation>
    <scope>IDENTIFICATION</scope>
</reference>
<protein>
    <submittedName>
        <fullName evidence="1 2">Uncharacterized protein</fullName>
    </submittedName>
</protein>
<gene>
    <name evidence="1" type="ORF">PHYPA_021029</name>
</gene>
<keyword evidence="3" id="KW-1185">Reference proteome</keyword>
<dbReference type="EMBL" id="ABEU02000016">
    <property type="protein sequence ID" value="PNR37919.1"/>
    <property type="molecule type" value="Genomic_DNA"/>
</dbReference>
<reference evidence="1 3" key="2">
    <citation type="journal article" date="2018" name="Plant J.">
        <title>The Physcomitrella patens chromosome-scale assembly reveals moss genome structure and evolution.</title>
        <authorList>
            <person name="Lang D."/>
            <person name="Ullrich K.K."/>
            <person name="Murat F."/>
            <person name="Fuchs J."/>
            <person name="Jenkins J."/>
            <person name="Haas F.B."/>
            <person name="Piednoel M."/>
            <person name="Gundlach H."/>
            <person name="Van Bel M."/>
            <person name="Meyberg R."/>
            <person name="Vives C."/>
            <person name="Morata J."/>
            <person name="Symeonidi A."/>
            <person name="Hiss M."/>
            <person name="Muchero W."/>
            <person name="Kamisugi Y."/>
            <person name="Saleh O."/>
            <person name="Blanc G."/>
            <person name="Decker E.L."/>
            <person name="van Gessel N."/>
            <person name="Grimwood J."/>
            <person name="Hayes R.D."/>
            <person name="Graham S.W."/>
            <person name="Gunter L.E."/>
            <person name="McDaniel S.F."/>
            <person name="Hoernstein S.N.W."/>
            <person name="Larsson A."/>
            <person name="Li F.W."/>
            <person name="Perroud P.F."/>
            <person name="Phillips J."/>
            <person name="Ranjan P."/>
            <person name="Rokshar D.S."/>
            <person name="Rothfels C.J."/>
            <person name="Schneider L."/>
            <person name="Shu S."/>
            <person name="Stevenson D.W."/>
            <person name="Thummler F."/>
            <person name="Tillich M."/>
            <person name="Villarreal Aguilar J.C."/>
            <person name="Widiez T."/>
            <person name="Wong G.K."/>
            <person name="Wymore A."/>
            <person name="Zhang Y."/>
            <person name="Zimmer A.D."/>
            <person name="Quatrano R.S."/>
            <person name="Mayer K.F.X."/>
            <person name="Goodstein D."/>
            <person name="Casacuberta J.M."/>
            <person name="Vandepoele K."/>
            <person name="Reski R."/>
            <person name="Cuming A.C."/>
            <person name="Tuskan G.A."/>
            <person name="Maumus F."/>
            <person name="Salse J."/>
            <person name="Schmutz J."/>
            <person name="Rensing S.A."/>
        </authorList>
    </citation>
    <scope>NUCLEOTIDE SEQUENCE [LARGE SCALE GENOMIC DNA]</scope>
    <source>
        <strain evidence="2 3">cv. Gransden 2004</strain>
    </source>
</reference>
<proteinExistence type="predicted"/>
<dbReference type="EnsemblPlants" id="Pp3c16_15750V3.1">
    <property type="protein sequence ID" value="PAC:32985550.CDS.1"/>
    <property type="gene ID" value="Pp3c16_15750"/>
</dbReference>
<evidence type="ECO:0000313" key="3">
    <source>
        <dbReference type="Proteomes" id="UP000006727"/>
    </source>
</evidence>
<dbReference type="Proteomes" id="UP000006727">
    <property type="component" value="Chromosome 16"/>
</dbReference>
<dbReference type="Gramene" id="Pp3c16_15750V3.1">
    <property type="protein sequence ID" value="PAC:32985550.CDS.1"/>
    <property type="gene ID" value="Pp3c16_15750"/>
</dbReference>
<dbReference type="AlphaFoldDB" id="A0A2K1J8S9"/>
<sequence>MSEGVRDCWSWRIHSIESPPINFCKQKRPANKSNQQLGISNSQSGIFAGERGCSFDAESLFFLSSTCTLDTNGTA</sequence>
<name>A0A2K1J8S9_PHYPA</name>
<dbReference type="EnsemblPlants" id="Pp3c16_15750V3.2">
    <property type="protein sequence ID" value="PAC:32985551.CDS.1"/>
    <property type="gene ID" value="Pp3c16_15750"/>
</dbReference>
<organism evidence="1">
    <name type="scientific">Physcomitrium patens</name>
    <name type="common">Spreading-leaved earth moss</name>
    <name type="synonym">Physcomitrella patens</name>
    <dbReference type="NCBI Taxonomy" id="3218"/>
    <lineage>
        <taxon>Eukaryota</taxon>
        <taxon>Viridiplantae</taxon>
        <taxon>Streptophyta</taxon>
        <taxon>Embryophyta</taxon>
        <taxon>Bryophyta</taxon>
        <taxon>Bryophytina</taxon>
        <taxon>Bryopsida</taxon>
        <taxon>Funariidae</taxon>
        <taxon>Funariales</taxon>
        <taxon>Funariaceae</taxon>
        <taxon>Physcomitrium</taxon>
    </lineage>
</organism>
<evidence type="ECO:0000313" key="2">
    <source>
        <dbReference type="EnsemblPlants" id="PAC:32985550.CDS.1"/>
    </source>
</evidence>
<dbReference type="Gramene" id="Pp3c16_15750V3.2">
    <property type="protein sequence ID" value="PAC:32985551.CDS.1"/>
    <property type="gene ID" value="Pp3c16_15750"/>
</dbReference>
<reference evidence="1 3" key="1">
    <citation type="journal article" date="2008" name="Science">
        <title>The Physcomitrella genome reveals evolutionary insights into the conquest of land by plants.</title>
        <authorList>
            <person name="Rensing S."/>
            <person name="Lang D."/>
            <person name="Zimmer A."/>
            <person name="Terry A."/>
            <person name="Salamov A."/>
            <person name="Shapiro H."/>
            <person name="Nishiyama T."/>
            <person name="Perroud P.-F."/>
            <person name="Lindquist E."/>
            <person name="Kamisugi Y."/>
            <person name="Tanahashi T."/>
            <person name="Sakakibara K."/>
            <person name="Fujita T."/>
            <person name="Oishi K."/>
            <person name="Shin-I T."/>
            <person name="Kuroki Y."/>
            <person name="Toyoda A."/>
            <person name="Suzuki Y."/>
            <person name="Hashimoto A."/>
            <person name="Yamaguchi K."/>
            <person name="Sugano A."/>
            <person name="Kohara Y."/>
            <person name="Fujiyama A."/>
            <person name="Anterola A."/>
            <person name="Aoki S."/>
            <person name="Ashton N."/>
            <person name="Barbazuk W.B."/>
            <person name="Barker E."/>
            <person name="Bennetzen J."/>
            <person name="Bezanilla M."/>
            <person name="Blankenship R."/>
            <person name="Cho S.H."/>
            <person name="Dutcher S."/>
            <person name="Estelle M."/>
            <person name="Fawcett J.A."/>
            <person name="Gundlach H."/>
            <person name="Hanada K."/>
            <person name="Heyl A."/>
            <person name="Hicks K.A."/>
            <person name="Hugh J."/>
            <person name="Lohr M."/>
            <person name="Mayer K."/>
            <person name="Melkozernov A."/>
            <person name="Murata T."/>
            <person name="Nelson D."/>
            <person name="Pils B."/>
            <person name="Prigge M."/>
            <person name="Reiss B."/>
            <person name="Renner T."/>
            <person name="Rombauts S."/>
            <person name="Rushton P."/>
            <person name="Sanderfoot A."/>
            <person name="Schween G."/>
            <person name="Shiu S.-H."/>
            <person name="Stueber K."/>
            <person name="Theodoulou F.L."/>
            <person name="Tu H."/>
            <person name="Van de Peer Y."/>
            <person name="Verrier P.J."/>
            <person name="Waters E."/>
            <person name="Wood A."/>
            <person name="Yang L."/>
            <person name="Cove D."/>
            <person name="Cuming A."/>
            <person name="Hasebe M."/>
            <person name="Lucas S."/>
            <person name="Mishler D.B."/>
            <person name="Reski R."/>
            <person name="Grigoriev I."/>
            <person name="Quatrano R.S."/>
            <person name="Boore J.L."/>
        </authorList>
    </citation>
    <scope>NUCLEOTIDE SEQUENCE [LARGE SCALE GENOMIC DNA]</scope>
    <source>
        <strain evidence="2 3">cv. Gransden 2004</strain>
    </source>
</reference>
<accession>A0A2K1J8S9</accession>
<evidence type="ECO:0000313" key="1">
    <source>
        <dbReference type="EMBL" id="PNR37919.1"/>
    </source>
</evidence>